<dbReference type="RefSeq" id="WP_090444148.1">
    <property type="nucleotide sequence ID" value="NZ_FOHU01000010.1"/>
</dbReference>
<dbReference type="PANTHER" id="PTHR43673">
    <property type="entry name" value="NAD(P)H NITROREDUCTASE YDGI-RELATED"/>
    <property type="match status" value="1"/>
</dbReference>
<dbReference type="CDD" id="cd02151">
    <property type="entry name" value="nitroreductase"/>
    <property type="match status" value="1"/>
</dbReference>
<dbReference type="STRING" id="426128.SAMN05660297_02371"/>
<proteinExistence type="inferred from homology"/>
<accession>A0A1I0EB57</accession>
<dbReference type="InterPro" id="IPR029479">
    <property type="entry name" value="Nitroreductase"/>
</dbReference>
<evidence type="ECO:0000256" key="1">
    <source>
        <dbReference type="ARBA" id="ARBA00007118"/>
    </source>
</evidence>
<comment type="similarity">
    <text evidence="1">Belongs to the nitroreductase family.</text>
</comment>
<feature type="domain" description="Nitroreductase" evidence="3">
    <location>
        <begin position="5"/>
        <end position="60"/>
    </location>
</feature>
<dbReference type="InterPro" id="IPR000415">
    <property type="entry name" value="Nitroreductase-like"/>
</dbReference>
<evidence type="ECO:0000313" key="5">
    <source>
        <dbReference type="Proteomes" id="UP000199568"/>
    </source>
</evidence>
<protein>
    <submittedName>
        <fullName evidence="4">Nitroreductase</fullName>
    </submittedName>
</protein>
<evidence type="ECO:0000313" key="4">
    <source>
        <dbReference type="EMBL" id="SET42452.1"/>
    </source>
</evidence>
<name>A0A1I0EB57_9FIRM</name>
<dbReference type="AlphaFoldDB" id="A0A1I0EB57"/>
<sequence length="174" mass="19735">MLDMLKKRRSIRKFQQKQVEKDKIDLLVKAALLSPSSRGIRPWEFIVVEDGQLIQQLAKAKEHGSGFLKEAPMAIVVLGLEAKSDVWIEDTSIASVVIHLMAESIGLGSCWIQIRQRGHNSEVTAEEYVKKLLDIPEKVRVEAIIAVGYPDEAKPPYQEADLLYDKVHINKYKE</sequence>
<dbReference type="Proteomes" id="UP000199568">
    <property type="component" value="Unassembled WGS sequence"/>
</dbReference>
<dbReference type="Gene3D" id="3.40.109.10">
    <property type="entry name" value="NADH Oxidase"/>
    <property type="match status" value="1"/>
</dbReference>
<dbReference type="PANTHER" id="PTHR43673:SF10">
    <property type="entry name" value="NADH DEHYDROGENASE_NAD(P)H NITROREDUCTASE XCC3605-RELATED"/>
    <property type="match status" value="1"/>
</dbReference>
<reference evidence="4 5" key="1">
    <citation type="submission" date="2016-10" db="EMBL/GenBank/DDBJ databases">
        <authorList>
            <person name="de Groot N.N."/>
        </authorList>
    </citation>
    <scope>NUCLEOTIDE SEQUENCE [LARGE SCALE GENOMIC DNA]</scope>
    <source>
        <strain evidence="4 5">DSM 18979</strain>
    </source>
</reference>
<keyword evidence="2" id="KW-0560">Oxidoreductase</keyword>
<dbReference type="Pfam" id="PF00881">
    <property type="entry name" value="Nitroreductase"/>
    <property type="match status" value="1"/>
</dbReference>
<dbReference type="OrthoDB" id="9783470at2"/>
<dbReference type="SUPFAM" id="SSF55469">
    <property type="entry name" value="FMN-dependent nitroreductase-like"/>
    <property type="match status" value="1"/>
</dbReference>
<gene>
    <name evidence="4" type="ORF">SAMN05660297_02371</name>
</gene>
<organism evidence="4 5">
    <name type="scientific">Natronincola peptidivorans</name>
    <dbReference type="NCBI Taxonomy" id="426128"/>
    <lineage>
        <taxon>Bacteria</taxon>
        <taxon>Bacillati</taxon>
        <taxon>Bacillota</taxon>
        <taxon>Clostridia</taxon>
        <taxon>Peptostreptococcales</taxon>
        <taxon>Natronincolaceae</taxon>
        <taxon>Natronincola</taxon>
    </lineage>
</organism>
<evidence type="ECO:0000256" key="2">
    <source>
        <dbReference type="ARBA" id="ARBA00023002"/>
    </source>
</evidence>
<dbReference type="EMBL" id="FOHU01000010">
    <property type="protein sequence ID" value="SET42452.1"/>
    <property type="molecule type" value="Genomic_DNA"/>
</dbReference>
<keyword evidence="5" id="KW-1185">Reference proteome</keyword>
<dbReference type="GO" id="GO:0016491">
    <property type="term" value="F:oxidoreductase activity"/>
    <property type="evidence" value="ECO:0007669"/>
    <property type="project" value="UniProtKB-KW"/>
</dbReference>
<evidence type="ECO:0000259" key="3">
    <source>
        <dbReference type="Pfam" id="PF00881"/>
    </source>
</evidence>